<protein>
    <submittedName>
        <fullName evidence="2">Uncharacterized protein</fullName>
    </submittedName>
</protein>
<evidence type="ECO:0000313" key="3">
    <source>
        <dbReference type="Proteomes" id="UP000654471"/>
    </source>
</evidence>
<evidence type="ECO:0000313" key="2">
    <source>
        <dbReference type="EMBL" id="GGU67526.1"/>
    </source>
</evidence>
<organism evidence="2 3">
    <name type="scientific">Streptomyces albospinus</name>
    <dbReference type="NCBI Taxonomy" id="285515"/>
    <lineage>
        <taxon>Bacteria</taxon>
        <taxon>Bacillati</taxon>
        <taxon>Actinomycetota</taxon>
        <taxon>Actinomycetes</taxon>
        <taxon>Kitasatosporales</taxon>
        <taxon>Streptomycetaceae</taxon>
        <taxon>Streptomyces</taxon>
    </lineage>
</organism>
<dbReference type="Proteomes" id="UP000654471">
    <property type="component" value="Unassembled WGS sequence"/>
</dbReference>
<proteinExistence type="predicted"/>
<accession>A0ABQ2V3N0</accession>
<dbReference type="EMBL" id="BMRP01000011">
    <property type="protein sequence ID" value="GGU67526.1"/>
    <property type="molecule type" value="Genomic_DNA"/>
</dbReference>
<keyword evidence="3" id="KW-1185">Reference proteome</keyword>
<reference evidence="3" key="1">
    <citation type="journal article" date="2019" name="Int. J. Syst. Evol. Microbiol.">
        <title>The Global Catalogue of Microorganisms (GCM) 10K type strain sequencing project: providing services to taxonomists for standard genome sequencing and annotation.</title>
        <authorList>
            <consortium name="The Broad Institute Genomics Platform"/>
            <consortium name="The Broad Institute Genome Sequencing Center for Infectious Disease"/>
            <person name="Wu L."/>
            <person name="Ma J."/>
        </authorList>
    </citation>
    <scope>NUCLEOTIDE SEQUENCE [LARGE SCALE GENOMIC DNA]</scope>
    <source>
        <strain evidence="3">JCM 3399</strain>
    </source>
</reference>
<feature type="region of interest" description="Disordered" evidence="1">
    <location>
        <begin position="1"/>
        <end position="35"/>
    </location>
</feature>
<comment type="caution">
    <text evidence="2">The sequence shown here is derived from an EMBL/GenBank/DDBJ whole genome shotgun (WGS) entry which is preliminary data.</text>
</comment>
<sequence length="70" mass="7509">MIPAAGSYAMDGRDGRIGRVSGHRGPFVQLRPPGGGAEWNCPPGLLRGVPRFAALAARLRDLNWQSSRIP</sequence>
<evidence type="ECO:0000256" key="1">
    <source>
        <dbReference type="SAM" id="MobiDB-lite"/>
    </source>
</evidence>
<name>A0ABQ2V3N0_9ACTN</name>
<gene>
    <name evidence="2" type="ORF">GCM10010211_36070</name>
</gene>